<dbReference type="PANTHER" id="PTHR12526:SF629">
    <property type="entry name" value="TEICHURONIC ACID BIOSYNTHESIS GLYCOSYLTRANSFERASE TUAH-RELATED"/>
    <property type="match status" value="1"/>
</dbReference>
<dbReference type="Gene3D" id="3.40.50.2000">
    <property type="entry name" value="Glycogen Phosphorylase B"/>
    <property type="match status" value="1"/>
</dbReference>
<evidence type="ECO:0000259" key="3">
    <source>
        <dbReference type="Pfam" id="PF00534"/>
    </source>
</evidence>
<feature type="domain" description="Glycosyl transferase family 1" evidence="3">
    <location>
        <begin position="180"/>
        <end position="335"/>
    </location>
</feature>
<dbReference type="Pfam" id="PF00534">
    <property type="entry name" value="Glycos_transf_1"/>
    <property type="match status" value="1"/>
</dbReference>
<dbReference type="InterPro" id="IPR028098">
    <property type="entry name" value="Glyco_trans_4-like_N"/>
</dbReference>
<dbReference type="InterPro" id="IPR001296">
    <property type="entry name" value="Glyco_trans_1"/>
</dbReference>
<keyword evidence="2" id="KW-0808">Transferase</keyword>
<reference evidence="6" key="1">
    <citation type="journal article" date="2019" name="Int. J. Syst. Evol. Microbiol.">
        <title>The Global Catalogue of Microorganisms (GCM) 10K type strain sequencing project: providing services to taxonomists for standard genome sequencing and annotation.</title>
        <authorList>
            <consortium name="The Broad Institute Genomics Platform"/>
            <consortium name="The Broad Institute Genome Sequencing Center for Infectious Disease"/>
            <person name="Wu L."/>
            <person name="Ma J."/>
        </authorList>
    </citation>
    <scope>NUCLEOTIDE SEQUENCE [LARGE SCALE GENOMIC DNA]</scope>
    <source>
        <strain evidence="6">JCM 17919</strain>
    </source>
</reference>
<gene>
    <name evidence="5" type="ORF">GCM10023184_20040</name>
</gene>
<name>A0ABP8GSZ9_9BACT</name>
<comment type="caution">
    <text evidence="5">The sequence shown here is derived from an EMBL/GenBank/DDBJ whole genome shotgun (WGS) entry which is preliminary data.</text>
</comment>
<evidence type="ECO:0008006" key="7">
    <source>
        <dbReference type="Google" id="ProtNLM"/>
    </source>
</evidence>
<dbReference type="Pfam" id="PF13439">
    <property type="entry name" value="Glyco_transf_4"/>
    <property type="match status" value="1"/>
</dbReference>
<evidence type="ECO:0000256" key="1">
    <source>
        <dbReference type="ARBA" id="ARBA00022676"/>
    </source>
</evidence>
<organism evidence="5 6">
    <name type="scientific">Flaviaesturariibacter amylovorans</name>
    <dbReference type="NCBI Taxonomy" id="1084520"/>
    <lineage>
        <taxon>Bacteria</taxon>
        <taxon>Pseudomonadati</taxon>
        <taxon>Bacteroidota</taxon>
        <taxon>Chitinophagia</taxon>
        <taxon>Chitinophagales</taxon>
        <taxon>Chitinophagaceae</taxon>
        <taxon>Flaviaestuariibacter</taxon>
    </lineage>
</organism>
<keyword evidence="6" id="KW-1185">Reference proteome</keyword>
<accession>A0ABP8GSZ9</accession>
<dbReference type="SUPFAM" id="SSF53756">
    <property type="entry name" value="UDP-Glycosyltransferase/glycogen phosphorylase"/>
    <property type="match status" value="1"/>
</dbReference>
<dbReference type="Proteomes" id="UP001501725">
    <property type="component" value="Unassembled WGS sequence"/>
</dbReference>
<evidence type="ECO:0000313" key="5">
    <source>
        <dbReference type="EMBL" id="GAA4329496.1"/>
    </source>
</evidence>
<evidence type="ECO:0000259" key="4">
    <source>
        <dbReference type="Pfam" id="PF13439"/>
    </source>
</evidence>
<sequence length="363" mass="41689">MRTIVFTVTNELSFDQRMIRICSSVAEAGYDVLLVGFRRTGAPPLGAQPFRQKRLPLWIQKGPLSYLEINLRLLFFLLVCRLHAVCAIDLDTILPCWAASALRRVPRVYDAHELFCEMKEIVTRPRVYKAWKAIERFSVPRFPQGYTVNEPIRDILRQDYGVHYEVVRNIAVLRELPPAAPERFVIYQGAVNEGRSFETLIPAFKGLDVPFHIYGSGNYLEQAGRLIAEHGLAETVQLKGRALPADLARITPRALLGFTLFDDLGRSNYLSLANRFFDYIHAGIPQVCVDYPVYRAINEQFEVAVLVSDLSVEGLRETLRRTLTDEALLERLRANCLRARQELNWQRESEKLVVFYKKLFDGR</sequence>
<dbReference type="PANTHER" id="PTHR12526">
    <property type="entry name" value="GLYCOSYLTRANSFERASE"/>
    <property type="match status" value="1"/>
</dbReference>
<proteinExistence type="predicted"/>
<feature type="domain" description="Glycosyltransferase subfamily 4-like N-terminal" evidence="4">
    <location>
        <begin position="19"/>
        <end position="168"/>
    </location>
</feature>
<evidence type="ECO:0000313" key="6">
    <source>
        <dbReference type="Proteomes" id="UP001501725"/>
    </source>
</evidence>
<protein>
    <recommendedName>
        <fullName evidence="7">Glycosyltransferase</fullName>
    </recommendedName>
</protein>
<keyword evidence="1" id="KW-0328">Glycosyltransferase</keyword>
<evidence type="ECO:0000256" key="2">
    <source>
        <dbReference type="ARBA" id="ARBA00022679"/>
    </source>
</evidence>
<dbReference type="RefSeq" id="WP_345255490.1">
    <property type="nucleotide sequence ID" value="NZ_BAABGY010000007.1"/>
</dbReference>
<dbReference type="EMBL" id="BAABGY010000007">
    <property type="protein sequence ID" value="GAA4329496.1"/>
    <property type="molecule type" value="Genomic_DNA"/>
</dbReference>